<evidence type="ECO:0000313" key="2">
    <source>
        <dbReference type="Proteomes" id="UP000605201"/>
    </source>
</evidence>
<name>A0A8J6P055_9BACT</name>
<gene>
    <name evidence="1" type="ORF">H8D96_15120</name>
</gene>
<dbReference type="Pfam" id="PF22352">
    <property type="entry name" value="K319L-like_PKD"/>
    <property type="match status" value="1"/>
</dbReference>
<dbReference type="AlphaFoldDB" id="A0A8J6P055"/>
<dbReference type="InterPro" id="IPR013783">
    <property type="entry name" value="Ig-like_fold"/>
</dbReference>
<comment type="caution">
    <text evidence="1">The sequence shown here is derived from an EMBL/GenBank/DDBJ whole genome shotgun (WGS) entry which is preliminary data.</text>
</comment>
<dbReference type="Gene3D" id="2.60.40.10">
    <property type="entry name" value="Immunoglobulins"/>
    <property type="match status" value="1"/>
</dbReference>
<accession>A0A8J6P055</accession>
<dbReference type="Proteomes" id="UP000605201">
    <property type="component" value="Unassembled WGS sequence"/>
</dbReference>
<reference evidence="1 2" key="1">
    <citation type="submission" date="2020-08" db="EMBL/GenBank/DDBJ databases">
        <title>Bridging the membrane lipid divide: bacteria of the FCB group superphylum have the potential to synthesize archaeal ether lipids.</title>
        <authorList>
            <person name="Villanueva L."/>
            <person name="Von Meijenfeldt F.A.B."/>
            <person name="Westbye A.B."/>
            <person name="Yadav S."/>
            <person name="Hopmans E.C."/>
            <person name="Dutilh B.E."/>
            <person name="Sinninghe Damste J.S."/>
        </authorList>
    </citation>
    <scope>NUCLEOTIDE SEQUENCE [LARGE SCALE GENOMIC DNA]</scope>
    <source>
        <strain evidence="1">NIOZ-UU17</strain>
    </source>
</reference>
<dbReference type="EMBL" id="JACNIG010000284">
    <property type="protein sequence ID" value="MBC8433239.1"/>
    <property type="molecule type" value="Genomic_DNA"/>
</dbReference>
<organism evidence="1 2">
    <name type="scientific">Candidatus Desulfatibia vada</name>
    <dbReference type="NCBI Taxonomy" id="2841696"/>
    <lineage>
        <taxon>Bacteria</taxon>
        <taxon>Pseudomonadati</taxon>
        <taxon>Thermodesulfobacteriota</taxon>
        <taxon>Desulfobacteria</taxon>
        <taxon>Desulfobacterales</taxon>
        <taxon>Desulfobacterales incertae sedis</taxon>
        <taxon>Candidatus Desulfatibia</taxon>
    </lineage>
</organism>
<evidence type="ECO:0000313" key="1">
    <source>
        <dbReference type="EMBL" id="MBC8433239.1"/>
    </source>
</evidence>
<proteinExistence type="predicted"/>
<protein>
    <submittedName>
        <fullName evidence="1">Uncharacterized protein</fullName>
    </submittedName>
</protein>
<sequence>MSRFAKKIKSSNETGLALIWVLMIVAVTSALSLAFLQKVSIGLSTTGSRSNSIQAQYLAEAAANHALWRQLNEPGFPASESVYYMHDLGNGRYGYKVKKPTATTFAAVATVGAVANQAVNQSYIQYIPSNLMTVYSDTTGTSHPYRRMVGASFDSPNPTFDIGNNTVHWVELVGHPFKNEFVAGFTDQDPDIELGVWDGSSWGNWLKFIDNAELQYHRFDIAYNSSSGDALVLGYDINSPGIVMYTIWDGTAFTNPAQAFDIGSGQKIRFILAEASPVDSEILIAVVGEWWETKLYRWDGATFTQLAILSYSPPSTITWVVSITYERQSGDALIVWADSSASCKYAVWDGSALSSTASLPSFLTAIFNIRAAADPTSDTIFLLGNTENNDIYGAVWDGTSWTDSRLLESSAEQGSDNDYLNFDAAWEESGSEVIAAWGKSAQSNVQYLRWSKGTALSSAIVEVGPDFNSDLRAMRMSPLPGSDRIVMAGNNESMELRYSLWTGDRFLGDPALLLTSNQPTAQHMAFDLAFSDYLPPPPNQAPVVGAGDDQTVGLSTQANLDGTAVDDGLPIPPGAFTTTWSKVSGPGNVTFGDASQVDTTADFSAYGEYVLRLTADDSELTAFDDVTVTVKIGEYVERYEEWQIGVAGSWELKDLSGDPFLVPPNAVVEVAVINAAGGYEWWGGVRAVGSTLERRLLLHEAESGGVDAVVLHVQADANSQIQCYAQITGDITFVLLGFWTDGTYVERWDLFNAVNPGTWEDRSLAPFGVRADQLAEMTIVNKNDYSPLYGGVRTDGSSLNRKLYLQNAESGGVDAAGMMVKAGSTASALIEVWSDWTSEIYFYLAGYWSDPPGTFTEAFTDLGNSTANGWQEKDLSGFGVPAETVLQIALSNEDLSEENKMGVQRQGSSLSRFIDLHEPEDGGGDIAVMHVNADENSVIKWYHEDCSDPHDYHLLGYWDLPEIILEANFDTNEEGFAYLDDAFRGTDASAYASGNYEAAGGFNGGGLRVLLGGINDDDIFGMSGGWQQTFNLVADAEVTISFRYQLTLSSEYEDDEYGQALVSVDGTLYGENPNDYVTQINGNGNGGSPDTSGWRLFTKNIGTLSSGDHTIIIGGYNNKKTLNDEIVEILIDDVIISQ</sequence>